<dbReference type="PANTHER" id="PTHR31251">
    <property type="entry name" value="SQUAMOSA PROMOTER-BINDING-LIKE PROTEIN 4"/>
    <property type="match status" value="1"/>
</dbReference>
<evidence type="ECO:0000256" key="3">
    <source>
        <dbReference type="ARBA" id="ARBA00022771"/>
    </source>
</evidence>
<dbReference type="GO" id="GO:0008270">
    <property type="term" value="F:zinc ion binding"/>
    <property type="evidence" value="ECO:0007669"/>
    <property type="project" value="UniProtKB-KW"/>
</dbReference>
<dbReference type="Proteomes" id="UP000027138">
    <property type="component" value="Unassembled WGS sequence"/>
</dbReference>
<dbReference type="PANTHER" id="PTHR31251:SF194">
    <property type="entry name" value="SBP-TYPE DOMAIN-CONTAINING PROTEIN"/>
    <property type="match status" value="1"/>
</dbReference>
<gene>
    <name evidence="12" type="ORF">JCGZ_11753</name>
</gene>
<keyword evidence="13" id="KW-1185">Reference proteome</keyword>
<keyword evidence="4" id="KW-0862">Zinc</keyword>
<dbReference type="InterPro" id="IPR036893">
    <property type="entry name" value="SBP_sf"/>
</dbReference>
<dbReference type="GO" id="GO:0003677">
    <property type="term" value="F:DNA binding"/>
    <property type="evidence" value="ECO:0007669"/>
    <property type="project" value="UniProtKB-KW"/>
</dbReference>
<evidence type="ECO:0000256" key="4">
    <source>
        <dbReference type="ARBA" id="ARBA00022833"/>
    </source>
</evidence>
<evidence type="ECO:0000313" key="12">
    <source>
        <dbReference type="EMBL" id="KDP31377.1"/>
    </source>
</evidence>
<keyword evidence="8" id="KW-0539">Nucleus</keyword>
<comment type="subcellular location">
    <subcellularLocation>
        <location evidence="1">Nucleus</location>
    </subcellularLocation>
</comment>
<dbReference type="OrthoDB" id="514967at2759"/>
<dbReference type="GO" id="GO:0005634">
    <property type="term" value="C:nucleus"/>
    <property type="evidence" value="ECO:0007669"/>
    <property type="project" value="UniProtKB-SubCell"/>
</dbReference>
<dbReference type="InterPro" id="IPR044817">
    <property type="entry name" value="SBP-like"/>
</dbReference>
<feature type="region of interest" description="Disordered" evidence="10">
    <location>
        <begin position="138"/>
        <end position="170"/>
    </location>
</feature>
<proteinExistence type="predicted"/>
<dbReference type="FunFam" id="4.10.1100.10:FF:000001">
    <property type="entry name" value="Squamosa promoter-binding-like protein 14"/>
    <property type="match status" value="1"/>
</dbReference>
<evidence type="ECO:0000256" key="5">
    <source>
        <dbReference type="ARBA" id="ARBA00023015"/>
    </source>
</evidence>
<feature type="domain" description="SBP-type" evidence="11">
    <location>
        <begin position="174"/>
        <end position="251"/>
    </location>
</feature>
<dbReference type="STRING" id="180498.A0A067K5H8"/>
<keyword evidence="5" id="KW-0805">Transcription regulation</keyword>
<dbReference type="EMBL" id="KK914632">
    <property type="protein sequence ID" value="KDP31377.1"/>
    <property type="molecule type" value="Genomic_DNA"/>
</dbReference>
<evidence type="ECO:0000256" key="7">
    <source>
        <dbReference type="ARBA" id="ARBA00023163"/>
    </source>
</evidence>
<evidence type="ECO:0000256" key="8">
    <source>
        <dbReference type="ARBA" id="ARBA00023242"/>
    </source>
</evidence>
<dbReference type="Pfam" id="PF03110">
    <property type="entry name" value="SBP"/>
    <property type="match status" value="1"/>
</dbReference>
<dbReference type="SUPFAM" id="SSF103612">
    <property type="entry name" value="SBT domain"/>
    <property type="match status" value="1"/>
</dbReference>
<evidence type="ECO:0000313" key="13">
    <source>
        <dbReference type="Proteomes" id="UP000027138"/>
    </source>
</evidence>
<evidence type="ECO:0000256" key="1">
    <source>
        <dbReference type="ARBA" id="ARBA00004123"/>
    </source>
</evidence>
<feature type="compositionally biased region" description="Low complexity" evidence="10">
    <location>
        <begin position="148"/>
        <end position="160"/>
    </location>
</feature>
<organism evidence="12 13">
    <name type="scientific">Jatropha curcas</name>
    <name type="common">Barbados nut</name>
    <dbReference type="NCBI Taxonomy" id="180498"/>
    <lineage>
        <taxon>Eukaryota</taxon>
        <taxon>Viridiplantae</taxon>
        <taxon>Streptophyta</taxon>
        <taxon>Embryophyta</taxon>
        <taxon>Tracheophyta</taxon>
        <taxon>Spermatophyta</taxon>
        <taxon>Magnoliopsida</taxon>
        <taxon>eudicotyledons</taxon>
        <taxon>Gunneridae</taxon>
        <taxon>Pentapetalae</taxon>
        <taxon>rosids</taxon>
        <taxon>fabids</taxon>
        <taxon>Malpighiales</taxon>
        <taxon>Euphorbiaceae</taxon>
        <taxon>Crotonoideae</taxon>
        <taxon>Jatropheae</taxon>
        <taxon>Jatropha</taxon>
    </lineage>
</organism>
<dbReference type="AlphaFoldDB" id="A0A067K5H8"/>
<evidence type="ECO:0000256" key="10">
    <source>
        <dbReference type="SAM" id="MobiDB-lite"/>
    </source>
</evidence>
<dbReference type="InterPro" id="IPR004333">
    <property type="entry name" value="SBP_dom"/>
</dbReference>
<evidence type="ECO:0000256" key="6">
    <source>
        <dbReference type="ARBA" id="ARBA00023125"/>
    </source>
</evidence>
<keyword evidence="7" id="KW-0804">Transcription</keyword>
<reference evidence="12 13" key="1">
    <citation type="journal article" date="2014" name="PLoS ONE">
        <title>Global Analysis of Gene Expression Profiles in Physic Nut (Jatropha curcas L.) Seedlings Exposed to Salt Stress.</title>
        <authorList>
            <person name="Zhang L."/>
            <person name="Zhang C."/>
            <person name="Wu P."/>
            <person name="Chen Y."/>
            <person name="Li M."/>
            <person name="Jiang H."/>
            <person name="Wu G."/>
        </authorList>
    </citation>
    <scope>NUCLEOTIDE SEQUENCE [LARGE SCALE GENOMIC DNA]</scope>
    <source>
        <strain evidence="13">cv. GZQX0401</strain>
        <tissue evidence="12">Young leaves</tissue>
    </source>
</reference>
<accession>A0A067K5H8</accession>
<keyword evidence="2" id="KW-0479">Metal-binding</keyword>
<dbReference type="Gene3D" id="4.10.1100.10">
    <property type="entry name" value="Transcription factor, SBP-box domain"/>
    <property type="match status" value="1"/>
</dbReference>
<keyword evidence="3 9" id="KW-0863">Zinc-finger</keyword>
<sequence length="555" mass="60430">MQPWSYVHGGKDIVSRETISSSDTIAKSRNALLGWDLKTASFGNNMVISSQQAIENQNFGHLSYQEMMGKQLPDNSIRVSLSSEVDVGKIINPFIVNNTNSFSLEVESTSSRLSSSVMDSNSRDSSFIDLKLGRFGDPTTDAQNSRTSKGASILSSSDSSNPPKRMRPGVNSHTAYCQVYGCNKDLSSSKEYHKRHKVCEVHSKTAKVIVNGIEQRFCQQCSRFHLLAEFDDGKRSCRKRLAGHNERRRKPQVGLHAGRTGRLIQSYNGFGTGRFHGTASFICQDILPSGPLHPEKYGTNNWCRQIKVEDGSNFSPLSSIPTSGYLLSKFLFPSNNLNKAFLTFNDNEATPTTGSIFNASSNRYPHEMGGSIFYSRSLVQDNLMGNEDFTTFNAVSTIQGLSGITHSGCALSLLSSHSNNFSGHSSGMSIASPLVVPGSNTHYSVSQVSEKLIGVSSQASMSGVPNKFSSGTSSAEGSHLGSILIPDGSDAINFDVTDGIYQGSDFMNAKGSLSCEDGTTVDLLQLSSQLQRVEHQKQSMQVKQENDALCWPHIT</sequence>
<protein>
    <recommendedName>
        <fullName evidence="11">SBP-type domain-containing protein</fullName>
    </recommendedName>
</protein>
<evidence type="ECO:0000256" key="2">
    <source>
        <dbReference type="ARBA" id="ARBA00022723"/>
    </source>
</evidence>
<evidence type="ECO:0000256" key="9">
    <source>
        <dbReference type="PROSITE-ProRule" id="PRU00470"/>
    </source>
</evidence>
<keyword evidence="6" id="KW-0238">DNA-binding</keyword>
<dbReference type="PROSITE" id="PS51141">
    <property type="entry name" value="ZF_SBP"/>
    <property type="match status" value="1"/>
</dbReference>
<name>A0A067K5H8_JATCU</name>
<evidence type="ECO:0000259" key="11">
    <source>
        <dbReference type="PROSITE" id="PS51141"/>
    </source>
</evidence>